<evidence type="ECO:0000313" key="7">
    <source>
        <dbReference type="EMBL" id="MBI1620426.1"/>
    </source>
</evidence>
<feature type="transmembrane region" description="Helical" evidence="5">
    <location>
        <begin position="214"/>
        <end position="231"/>
    </location>
</feature>
<feature type="transmembrane region" description="Helical" evidence="5">
    <location>
        <begin position="243"/>
        <end position="263"/>
    </location>
</feature>
<evidence type="ECO:0000256" key="3">
    <source>
        <dbReference type="ARBA" id="ARBA00022989"/>
    </source>
</evidence>
<keyword evidence="8" id="KW-1185">Reference proteome</keyword>
<feature type="transmembrane region" description="Helical" evidence="5">
    <location>
        <begin position="168"/>
        <end position="185"/>
    </location>
</feature>
<reference evidence="7 8" key="1">
    <citation type="submission" date="2020-10" db="EMBL/GenBank/DDBJ databases">
        <title>Aquamicrobium zhengzhouensis sp. nov., a exopolysaccharide producing bacterium isolated from farmland soil.</title>
        <authorList>
            <person name="Wang X."/>
        </authorList>
    </citation>
    <scope>NUCLEOTIDE SEQUENCE [LARGE SCALE GENOMIC DNA]</scope>
    <source>
        <strain evidence="8">cd-1</strain>
    </source>
</reference>
<feature type="transmembrane region" description="Helical" evidence="5">
    <location>
        <begin position="360"/>
        <end position="379"/>
    </location>
</feature>
<dbReference type="InterPro" id="IPR051533">
    <property type="entry name" value="WaaL-like"/>
</dbReference>
<proteinExistence type="predicted"/>
<feature type="transmembrane region" description="Helical" evidence="5">
    <location>
        <begin position="44"/>
        <end position="60"/>
    </location>
</feature>
<feature type="transmembrane region" description="Helical" evidence="5">
    <location>
        <begin position="190"/>
        <end position="208"/>
    </location>
</feature>
<name>A0ABS0SCJ1_9HYPH</name>
<dbReference type="PANTHER" id="PTHR37422:SF21">
    <property type="entry name" value="EXOQ-LIKE PROTEIN"/>
    <property type="match status" value="1"/>
</dbReference>
<feature type="transmembrane region" description="Helical" evidence="5">
    <location>
        <begin position="385"/>
        <end position="402"/>
    </location>
</feature>
<keyword evidence="2 5" id="KW-0812">Transmembrane</keyword>
<comment type="caution">
    <text evidence="7">The sequence shown here is derived from an EMBL/GenBank/DDBJ whole genome shotgun (WGS) entry which is preliminary data.</text>
</comment>
<keyword evidence="4 5" id="KW-0472">Membrane</keyword>
<accession>A0ABS0SCJ1</accession>
<evidence type="ECO:0000313" key="8">
    <source>
        <dbReference type="Proteomes" id="UP000601789"/>
    </source>
</evidence>
<sequence>MSELTQSGLPRAAVQAKAISIVTSAAVTLGVFLGGFVIHEPAPYELYMAALLGIWALFGLRISGHAAVLLTLLVLFNIGGFISMGVMSDLYETPMYLAVSIFLALTAVFFVAIVEADHSRYRLIFLAWVAAGLVTGLLGIAGYFRLFPGAGMFTLYDRASGAFADPNVFGPFLALPAIWLLHRLLTGNPLLMPVTAGAFVVLVSAIFFSFSRGAWGLFAVAGVLMIAALFLQSRSGLFRLRIALMSLLALAILVAAILFALQLPGVSDFFATRAKLVQDYDGGQSGRFARFAIGFQMAMEHPLGIGPLNFGRLLGEDTHNIWLKALMDYGWLGFASFLTLIAWTVIGGFRILFRDRPWQPFLLCAYVVFLGHIGLGTVIDMDHWRHFYLLLGLIWGAMALEQRHQRNATHLR</sequence>
<comment type="subcellular location">
    <subcellularLocation>
        <location evidence="1">Membrane</location>
        <topology evidence="1">Multi-pass membrane protein</topology>
    </subcellularLocation>
</comment>
<organism evidence="7 8">
    <name type="scientific">Aquamicrobium zhengzhouense</name>
    <dbReference type="NCBI Taxonomy" id="2781738"/>
    <lineage>
        <taxon>Bacteria</taxon>
        <taxon>Pseudomonadati</taxon>
        <taxon>Pseudomonadota</taxon>
        <taxon>Alphaproteobacteria</taxon>
        <taxon>Hyphomicrobiales</taxon>
        <taxon>Phyllobacteriaceae</taxon>
        <taxon>Aquamicrobium</taxon>
    </lineage>
</organism>
<evidence type="ECO:0000256" key="2">
    <source>
        <dbReference type="ARBA" id="ARBA00022692"/>
    </source>
</evidence>
<feature type="domain" description="O-antigen ligase-related" evidence="6">
    <location>
        <begin position="198"/>
        <end position="338"/>
    </location>
</feature>
<feature type="transmembrane region" description="Helical" evidence="5">
    <location>
        <begin position="67"/>
        <end position="87"/>
    </location>
</feature>
<dbReference type="EMBL" id="JADGMQ010000003">
    <property type="protein sequence ID" value="MBI1620426.1"/>
    <property type="molecule type" value="Genomic_DNA"/>
</dbReference>
<feature type="transmembrane region" description="Helical" evidence="5">
    <location>
        <begin position="93"/>
        <end position="113"/>
    </location>
</feature>
<gene>
    <name evidence="7" type="ORF">IOD40_07090</name>
</gene>
<protein>
    <submittedName>
        <fullName evidence="7">O-antigen ligase family protein</fullName>
    </submittedName>
</protein>
<dbReference type="RefSeq" id="WP_198475767.1">
    <property type="nucleotide sequence ID" value="NZ_JADGMQ010000003.1"/>
</dbReference>
<dbReference type="Pfam" id="PF04932">
    <property type="entry name" value="Wzy_C"/>
    <property type="match status" value="1"/>
</dbReference>
<evidence type="ECO:0000256" key="1">
    <source>
        <dbReference type="ARBA" id="ARBA00004141"/>
    </source>
</evidence>
<feature type="transmembrane region" description="Helical" evidence="5">
    <location>
        <begin position="18"/>
        <end position="38"/>
    </location>
</feature>
<evidence type="ECO:0000256" key="4">
    <source>
        <dbReference type="ARBA" id="ARBA00023136"/>
    </source>
</evidence>
<keyword evidence="3 5" id="KW-1133">Transmembrane helix</keyword>
<dbReference type="Proteomes" id="UP000601789">
    <property type="component" value="Unassembled WGS sequence"/>
</dbReference>
<dbReference type="InterPro" id="IPR007016">
    <property type="entry name" value="O-antigen_ligase-rel_domated"/>
</dbReference>
<keyword evidence="7" id="KW-0436">Ligase</keyword>
<evidence type="ECO:0000259" key="6">
    <source>
        <dbReference type="Pfam" id="PF04932"/>
    </source>
</evidence>
<feature type="transmembrane region" description="Helical" evidence="5">
    <location>
        <begin position="125"/>
        <end position="148"/>
    </location>
</feature>
<dbReference type="GO" id="GO:0016874">
    <property type="term" value="F:ligase activity"/>
    <property type="evidence" value="ECO:0007669"/>
    <property type="project" value="UniProtKB-KW"/>
</dbReference>
<feature type="transmembrane region" description="Helical" evidence="5">
    <location>
        <begin position="329"/>
        <end position="353"/>
    </location>
</feature>
<evidence type="ECO:0000256" key="5">
    <source>
        <dbReference type="SAM" id="Phobius"/>
    </source>
</evidence>
<dbReference type="PANTHER" id="PTHR37422">
    <property type="entry name" value="TEICHURONIC ACID BIOSYNTHESIS PROTEIN TUAE"/>
    <property type="match status" value="1"/>
</dbReference>